<reference evidence="1" key="1">
    <citation type="submission" date="2021-01" db="EMBL/GenBank/DDBJ databases">
        <authorList>
            <consortium name="Genoscope - CEA"/>
            <person name="William W."/>
        </authorList>
    </citation>
    <scope>NUCLEOTIDE SEQUENCE</scope>
</reference>
<accession>A0A8S1RTM1</accession>
<proteinExistence type="predicted"/>
<sequence length="159" mass="19090">MTKEIGQQLITSVKQTKIEIPIIQLFHYEYCNLGPENKFQEQNKDDDNQEIFQSINENLNNNSQNQENQIFHSFYSLSQNDVLEKIAQKKSEFIEEQGNYFYKKKCLLQLYDGIKDQDDYNLIIKIDNQFTYSYDKIITSFKQFSSNVCWVDRYQFNSR</sequence>
<keyword evidence="2" id="KW-1185">Reference proteome</keyword>
<protein>
    <submittedName>
        <fullName evidence="1">Uncharacterized protein</fullName>
    </submittedName>
</protein>
<dbReference type="EMBL" id="CAJJDN010000312">
    <property type="protein sequence ID" value="CAD8130652.1"/>
    <property type="molecule type" value="Genomic_DNA"/>
</dbReference>
<evidence type="ECO:0000313" key="2">
    <source>
        <dbReference type="Proteomes" id="UP000692954"/>
    </source>
</evidence>
<comment type="caution">
    <text evidence="1">The sequence shown here is derived from an EMBL/GenBank/DDBJ whole genome shotgun (WGS) entry which is preliminary data.</text>
</comment>
<dbReference type="AlphaFoldDB" id="A0A8S1RTM1"/>
<gene>
    <name evidence="1" type="ORF">PSON_ATCC_30995.1.T3120002</name>
</gene>
<organism evidence="1 2">
    <name type="scientific">Paramecium sonneborni</name>
    <dbReference type="NCBI Taxonomy" id="65129"/>
    <lineage>
        <taxon>Eukaryota</taxon>
        <taxon>Sar</taxon>
        <taxon>Alveolata</taxon>
        <taxon>Ciliophora</taxon>
        <taxon>Intramacronucleata</taxon>
        <taxon>Oligohymenophorea</taxon>
        <taxon>Peniculida</taxon>
        <taxon>Parameciidae</taxon>
        <taxon>Paramecium</taxon>
    </lineage>
</organism>
<dbReference type="Proteomes" id="UP000692954">
    <property type="component" value="Unassembled WGS sequence"/>
</dbReference>
<name>A0A8S1RTM1_9CILI</name>
<evidence type="ECO:0000313" key="1">
    <source>
        <dbReference type="EMBL" id="CAD8130652.1"/>
    </source>
</evidence>